<feature type="domain" description="DUF397" evidence="1">
    <location>
        <begin position="14"/>
        <end position="67"/>
    </location>
</feature>
<proteinExistence type="predicted"/>
<evidence type="ECO:0000313" key="3">
    <source>
        <dbReference type="Proteomes" id="UP000263377"/>
    </source>
</evidence>
<dbReference type="InterPro" id="IPR007278">
    <property type="entry name" value="DUF397"/>
</dbReference>
<dbReference type="RefSeq" id="WP_117485056.1">
    <property type="nucleotide sequence ID" value="NZ_QVIG01000001.1"/>
</dbReference>
<gene>
    <name evidence="2" type="ORF">DR950_01055</name>
</gene>
<keyword evidence="3" id="KW-1185">Reference proteome</keyword>
<evidence type="ECO:0000259" key="1">
    <source>
        <dbReference type="Pfam" id="PF04149"/>
    </source>
</evidence>
<evidence type="ECO:0000313" key="2">
    <source>
        <dbReference type="EMBL" id="RGD56568.1"/>
    </source>
</evidence>
<protein>
    <submittedName>
        <fullName evidence="2">DUF397 domain-containing protein</fullName>
    </submittedName>
</protein>
<dbReference type="Pfam" id="PF04149">
    <property type="entry name" value="DUF397"/>
    <property type="match status" value="1"/>
</dbReference>
<reference evidence="2 3" key="1">
    <citation type="submission" date="2018-08" db="EMBL/GenBank/DDBJ databases">
        <title>Diversity &amp; Physiological Properties of Lignin-Decomposing Actinobacteria from Soil.</title>
        <authorList>
            <person name="Roh S.G."/>
            <person name="Kim S.B."/>
        </authorList>
    </citation>
    <scope>NUCLEOTIDE SEQUENCE [LARGE SCALE GENOMIC DNA]</scope>
    <source>
        <strain evidence="2 3">MMS17-GH009</strain>
    </source>
</reference>
<accession>A0A372ZL21</accession>
<dbReference type="EMBL" id="QVIG01000001">
    <property type="protein sequence ID" value="RGD56568.1"/>
    <property type="molecule type" value="Genomic_DNA"/>
</dbReference>
<dbReference type="Proteomes" id="UP000263377">
    <property type="component" value="Unassembled WGS sequence"/>
</dbReference>
<organism evidence="2 3">
    <name type="scientific">Kitasatospora xanthocidica</name>
    <dbReference type="NCBI Taxonomy" id="83382"/>
    <lineage>
        <taxon>Bacteria</taxon>
        <taxon>Bacillati</taxon>
        <taxon>Actinomycetota</taxon>
        <taxon>Actinomycetes</taxon>
        <taxon>Kitasatosporales</taxon>
        <taxon>Streptomycetaceae</taxon>
        <taxon>Kitasatospora</taxon>
    </lineage>
</organism>
<sequence length="75" mass="8022">MGDGTTLDQGGYCWAKSSYSSSENGDCVEVGRTVTGAVPVRDTKQHRRGPVLEFTPVAFQGFLNAVKAGEFPVQL</sequence>
<dbReference type="AlphaFoldDB" id="A0A372ZL21"/>
<comment type="caution">
    <text evidence="2">The sequence shown here is derived from an EMBL/GenBank/DDBJ whole genome shotgun (WGS) entry which is preliminary data.</text>
</comment>
<name>A0A372ZL21_9ACTN</name>